<dbReference type="RefSeq" id="XP_017786417.1">
    <property type="nucleotide sequence ID" value="XM_017930928.1"/>
</dbReference>
<dbReference type="PANTHER" id="PTHR12081">
    <property type="entry name" value="TRANSCRIPTION FACTOR E2F"/>
    <property type="match status" value="1"/>
</dbReference>
<dbReference type="PANTHER" id="PTHR12081:SF18">
    <property type="entry name" value="TRANSCRIPTION FACTOR E2F2-RELATED"/>
    <property type="match status" value="1"/>
</dbReference>
<organism evidence="9 10">
    <name type="scientific">Nicrophorus vespilloides</name>
    <name type="common">Boreal carrion beetle</name>
    <dbReference type="NCBI Taxonomy" id="110193"/>
    <lineage>
        <taxon>Eukaryota</taxon>
        <taxon>Metazoa</taxon>
        <taxon>Ecdysozoa</taxon>
        <taxon>Arthropoda</taxon>
        <taxon>Hexapoda</taxon>
        <taxon>Insecta</taxon>
        <taxon>Pterygota</taxon>
        <taxon>Neoptera</taxon>
        <taxon>Endopterygota</taxon>
        <taxon>Coleoptera</taxon>
        <taxon>Polyphaga</taxon>
        <taxon>Staphyliniformia</taxon>
        <taxon>Silphidae</taxon>
        <taxon>Nicrophorinae</taxon>
        <taxon>Nicrophorus</taxon>
    </lineage>
</organism>
<evidence type="ECO:0000313" key="12">
    <source>
        <dbReference type="RefSeq" id="XP_017786419.1"/>
    </source>
</evidence>
<feature type="region of interest" description="Disordered" evidence="7">
    <location>
        <begin position="88"/>
        <end position="111"/>
    </location>
</feature>
<dbReference type="InterPro" id="IPR003316">
    <property type="entry name" value="E2F_WHTH_DNA-bd_dom"/>
</dbReference>
<keyword evidence="9" id="KW-1185">Reference proteome</keyword>
<name>A0ABM1NHW7_NICVS</name>
<keyword evidence="2 5" id="KW-0805">Transcription regulation</keyword>
<feature type="domain" description="E2F/DP family winged-helix DNA-binding" evidence="8">
    <location>
        <begin position="111"/>
        <end position="176"/>
    </location>
</feature>
<keyword evidence="5" id="KW-0539">Nucleus</keyword>
<dbReference type="InterPro" id="IPR032198">
    <property type="entry name" value="E2F_CC-MB"/>
</dbReference>
<dbReference type="GeneID" id="108569396"/>
<feature type="coiled-coil region" evidence="6">
    <location>
        <begin position="187"/>
        <end position="218"/>
    </location>
</feature>
<keyword evidence="4 5" id="KW-0804">Transcription</keyword>
<dbReference type="Pfam" id="PF16421">
    <property type="entry name" value="E2F_CC-MB"/>
    <property type="match status" value="1"/>
</dbReference>
<dbReference type="SUPFAM" id="SSF46785">
    <property type="entry name" value="Winged helix' DNA-binding domain"/>
    <property type="match status" value="1"/>
</dbReference>
<accession>A0ABM1NHW7</accession>
<dbReference type="RefSeq" id="XP_017786419.1">
    <property type="nucleotide sequence ID" value="XM_017930930.1"/>
</dbReference>
<evidence type="ECO:0000256" key="1">
    <source>
        <dbReference type="ARBA" id="ARBA00010940"/>
    </source>
</evidence>
<evidence type="ECO:0000256" key="7">
    <source>
        <dbReference type="SAM" id="MobiDB-lite"/>
    </source>
</evidence>
<feature type="compositionally biased region" description="Basic residues" evidence="7">
    <location>
        <begin position="96"/>
        <end position="109"/>
    </location>
</feature>
<proteinExistence type="inferred from homology"/>
<protein>
    <submittedName>
        <fullName evidence="10 11">Transcription factor E2F2-like</fullName>
    </submittedName>
</protein>
<evidence type="ECO:0000256" key="2">
    <source>
        <dbReference type="ARBA" id="ARBA00023015"/>
    </source>
</evidence>
<reference evidence="10 11" key="1">
    <citation type="submission" date="2025-05" db="UniProtKB">
        <authorList>
            <consortium name="RefSeq"/>
        </authorList>
    </citation>
    <scope>IDENTIFICATION</scope>
    <source>
        <tissue evidence="10 11">Whole Larva</tissue>
    </source>
</reference>
<sequence>MHRSTTNNNNSSSNTAAARRAIMESPRNFTSIASSSTPEMIAFKTPSPHLLDHEYVTPQSQIMIASPMSAPAVKRKLNMDTQNITIPMKQEFKAPPPKRPKRGSPAKKNTRYDTSLGLLTKKFITLLEEQPDGVINLNEASQKLNVQKRRIYDITNVLEGINILQKKSKNQIQWRGSSMGDYCMTSLQEEVNNLDDIENHLDQLIATAEEELRVLSKNKVYAYITYHDLRSIPRFKNKTIMAIKAPPDSKLDVPGNVDDGYKIQMKSETGEIEVFLCPESVSPVKSKTVPPVDPLLKDIKLSPGMFAITTTPPVPLLDSPTSDYKPISSKTCRQLSFSKDIKDPVMQSVVKTDGLNKLRQPLVLGQQDLILKQQPFYDIMDSFDSTQNNELRDQSDLGVMVKEEPNGITLDPMFCAPFVPLEPVPHSQYNFSMDSGEGVADLFDSMAF</sequence>
<evidence type="ECO:0000313" key="9">
    <source>
        <dbReference type="Proteomes" id="UP000695000"/>
    </source>
</evidence>
<dbReference type="InterPro" id="IPR036390">
    <property type="entry name" value="WH_DNA-bd_sf"/>
</dbReference>
<evidence type="ECO:0000313" key="10">
    <source>
        <dbReference type="RefSeq" id="XP_017786417.1"/>
    </source>
</evidence>
<keyword evidence="6" id="KW-0175">Coiled coil</keyword>
<gene>
    <name evidence="10 11 12" type="primary">LOC108569396</name>
</gene>
<dbReference type="RefSeq" id="XP_017786418.1">
    <property type="nucleotide sequence ID" value="XM_017930929.1"/>
</dbReference>
<evidence type="ECO:0000259" key="8">
    <source>
        <dbReference type="SMART" id="SM01372"/>
    </source>
</evidence>
<evidence type="ECO:0000256" key="4">
    <source>
        <dbReference type="ARBA" id="ARBA00023163"/>
    </source>
</evidence>
<dbReference type="InterPro" id="IPR036388">
    <property type="entry name" value="WH-like_DNA-bd_sf"/>
</dbReference>
<dbReference type="InterPro" id="IPR037241">
    <property type="entry name" value="E2F-DP_heterodim"/>
</dbReference>
<dbReference type="SMART" id="SM01372">
    <property type="entry name" value="E2F_TDP"/>
    <property type="match status" value="1"/>
</dbReference>
<dbReference type="Proteomes" id="UP000695000">
    <property type="component" value="Unplaced"/>
</dbReference>
<dbReference type="SUPFAM" id="SSF144074">
    <property type="entry name" value="E2F-DP heterodimerization region"/>
    <property type="match status" value="1"/>
</dbReference>
<evidence type="ECO:0000256" key="3">
    <source>
        <dbReference type="ARBA" id="ARBA00023125"/>
    </source>
</evidence>
<evidence type="ECO:0000256" key="6">
    <source>
        <dbReference type="SAM" id="Coils"/>
    </source>
</evidence>
<dbReference type="Gene3D" id="1.10.10.10">
    <property type="entry name" value="Winged helix-like DNA-binding domain superfamily/Winged helix DNA-binding domain"/>
    <property type="match status" value="1"/>
</dbReference>
<dbReference type="InterPro" id="IPR015633">
    <property type="entry name" value="E2F"/>
</dbReference>
<dbReference type="CDD" id="cd14660">
    <property type="entry name" value="E2F_DD"/>
    <property type="match status" value="1"/>
</dbReference>
<evidence type="ECO:0000256" key="5">
    <source>
        <dbReference type="RuleBase" id="RU003796"/>
    </source>
</evidence>
<dbReference type="Pfam" id="PF02319">
    <property type="entry name" value="WHD_E2F_TDP"/>
    <property type="match status" value="1"/>
</dbReference>
<evidence type="ECO:0000313" key="11">
    <source>
        <dbReference type="RefSeq" id="XP_017786418.1"/>
    </source>
</evidence>
<comment type="similarity">
    <text evidence="1 5">Belongs to the E2F/DP family.</text>
</comment>
<keyword evidence="3 5" id="KW-0238">DNA-binding</keyword>
<comment type="subcellular location">
    <subcellularLocation>
        <location evidence="5">Nucleus</location>
    </subcellularLocation>
</comment>
<dbReference type="Gene3D" id="6.10.250.540">
    <property type="match status" value="1"/>
</dbReference>